<comment type="caution">
    <text evidence="1">The sequence shown here is derived from an EMBL/GenBank/DDBJ whole genome shotgun (WGS) entry which is preliminary data.</text>
</comment>
<dbReference type="EMBL" id="QREG01000033">
    <property type="protein sequence ID" value="RED92068.1"/>
    <property type="molecule type" value="Genomic_DNA"/>
</dbReference>
<dbReference type="Proteomes" id="UP000256779">
    <property type="component" value="Unassembled WGS sequence"/>
</dbReference>
<dbReference type="RefSeq" id="WP_115870362.1">
    <property type="nucleotide sequence ID" value="NZ_QREG01000033.1"/>
</dbReference>
<gene>
    <name evidence="1" type="ORF">C7460_13337</name>
</gene>
<name>A0A3D9KYC6_MARFU</name>
<accession>A0A3D9KYC6</accession>
<proteinExistence type="predicted"/>
<sequence>MKKFITLLALYGLDFMQSCLCPDTEFTMTYVTIERARGLFFSFDQHGIYPKLDDFDRTEHGISIMSDSTSERKEIYLLAPTLINSALACQDPDRSEFVAVKHKPLFNC</sequence>
<evidence type="ECO:0000313" key="1">
    <source>
        <dbReference type="EMBL" id="RED92068.1"/>
    </source>
</evidence>
<dbReference type="AlphaFoldDB" id="A0A3D9KYC6"/>
<keyword evidence="2" id="KW-1185">Reference proteome</keyword>
<protein>
    <submittedName>
        <fullName evidence="1">Uncharacterized protein</fullName>
    </submittedName>
</protein>
<organism evidence="1 2">
    <name type="scientific">Marinoscillum furvescens DSM 4134</name>
    <dbReference type="NCBI Taxonomy" id="1122208"/>
    <lineage>
        <taxon>Bacteria</taxon>
        <taxon>Pseudomonadati</taxon>
        <taxon>Bacteroidota</taxon>
        <taxon>Cytophagia</taxon>
        <taxon>Cytophagales</taxon>
        <taxon>Reichenbachiellaceae</taxon>
        <taxon>Marinoscillum</taxon>
    </lineage>
</organism>
<evidence type="ECO:0000313" key="2">
    <source>
        <dbReference type="Proteomes" id="UP000256779"/>
    </source>
</evidence>
<reference evidence="1 2" key="1">
    <citation type="submission" date="2018-07" db="EMBL/GenBank/DDBJ databases">
        <title>Genomic Encyclopedia of Type Strains, Phase IV (KMG-IV): sequencing the most valuable type-strain genomes for metagenomic binning, comparative biology and taxonomic classification.</title>
        <authorList>
            <person name="Goeker M."/>
        </authorList>
    </citation>
    <scope>NUCLEOTIDE SEQUENCE [LARGE SCALE GENOMIC DNA]</scope>
    <source>
        <strain evidence="1 2">DSM 4134</strain>
    </source>
</reference>